<protein>
    <submittedName>
        <fullName evidence="1">Uncharacterized protein</fullName>
    </submittedName>
</protein>
<keyword evidence="2" id="KW-1185">Reference proteome</keyword>
<accession>A0A7Y4H6I7</accession>
<organism evidence="1 2">
    <name type="scientific">Bradyrhizobium archetypum</name>
    <dbReference type="NCBI Taxonomy" id="2721160"/>
    <lineage>
        <taxon>Bacteria</taxon>
        <taxon>Pseudomonadati</taxon>
        <taxon>Pseudomonadota</taxon>
        <taxon>Alphaproteobacteria</taxon>
        <taxon>Hyphomicrobiales</taxon>
        <taxon>Nitrobacteraceae</taxon>
        <taxon>Bradyrhizobium</taxon>
    </lineage>
</organism>
<evidence type="ECO:0000313" key="2">
    <source>
        <dbReference type="Proteomes" id="UP000528734"/>
    </source>
</evidence>
<sequence length="160" mass="17516">MSDKIISPVHSGEAFNPFCATDVQLKSILSCTELAASVQASTYVDESGPTARCGFLIMGRHGLPVFTRHGSNKAATVFQHAGQARRAVRDHHPSGKVMRAWVKAAADLSDDDMLVGFILWRDGKPLRTGRKDLKVRLFLHKGFAMRAAIENGAVVRKVFI</sequence>
<reference evidence="1 2" key="1">
    <citation type="submission" date="2020-03" db="EMBL/GenBank/DDBJ databases">
        <title>Bradyrhizobium diversity isolated from nodules of Muelleranthus trifoliolatus.</title>
        <authorList>
            <person name="Klepa M."/>
            <person name="Helene L."/>
            <person name="Hungria M."/>
        </authorList>
    </citation>
    <scope>NUCLEOTIDE SEQUENCE [LARGE SCALE GENOMIC DNA]</scope>
    <source>
        <strain evidence="1 2">WSM 1744</strain>
    </source>
</reference>
<gene>
    <name evidence="1" type="ORF">HCN50_19580</name>
</gene>
<name>A0A7Y4H6I7_9BRAD</name>
<dbReference type="EMBL" id="JAAVLW010000005">
    <property type="protein sequence ID" value="NOJ48425.1"/>
    <property type="molecule type" value="Genomic_DNA"/>
</dbReference>
<dbReference type="RefSeq" id="WP_171711272.1">
    <property type="nucleotide sequence ID" value="NZ_JAAVLW010000005.1"/>
</dbReference>
<dbReference type="Proteomes" id="UP000528734">
    <property type="component" value="Unassembled WGS sequence"/>
</dbReference>
<comment type="caution">
    <text evidence="1">The sequence shown here is derived from an EMBL/GenBank/DDBJ whole genome shotgun (WGS) entry which is preliminary data.</text>
</comment>
<dbReference type="AlphaFoldDB" id="A0A7Y4H6I7"/>
<evidence type="ECO:0000313" key="1">
    <source>
        <dbReference type="EMBL" id="NOJ48425.1"/>
    </source>
</evidence>
<proteinExistence type="predicted"/>